<dbReference type="EMBL" id="MU004240">
    <property type="protein sequence ID" value="KAF2665491.1"/>
    <property type="molecule type" value="Genomic_DNA"/>
</dbReference>
<keyword evidence="3" id="KW-1185">Reference proteome</keyword>
<dbReference type="Pfam" id="PF01266">
    <property type="entry name" value="DAO"/>
    <property type="match status" value="1"/>
</dbReference>
<protein>
    <submittedName>
        <fullName evidence="2">FAD dependent oxidoreductase</fullName>
    </submittedName>
</protein>
<name>A0A6A6U1L1_9PEZI</name>
<dbReference type="Proteomes" id="UP000799302">
    <property type="component" value="Unassembled WGS sequence"/>
</dbReference>
<dbReference type="InterPro" id="IPR006076">
    <property type="entry name" value="FAD-dep_OxRdtase"/>
</dbReference>
<accession>A0A6A6U1L1</accession>
<dbReference type="Gene3D" id="3.50.50.60">
    <property type="entry name" value="FAD/NAD(P)-binding domain"/>
    <property type="match status" value="1"/>
</dbReference>
<proteinExistence type="predicted"/>
<dbReference type="GO" id="GO:0005770">
    <property type="term" value="C:late endosome"/>
    <property type="evidence" value="ECO:0007669"/>
    <property type="project" value="TreeGrafter"/>
</dbReference>
<dbReference type="OrthoDB" id="498204at2759"/>
<gene>
    <name evidence="2" type="ORF">BT63DRAFT_428441</name>
</gene>
<dbReference type="GO" id="GO:0005829">
    <property type="term" value="C:cytosol"/>
    <property type="evidence" value="ECO:0007669"/>
    <property type="project" value="GOC"/>
</dbReference>
<dbReference type="PANTHER" id="PTHR13847">
    <property type="entry name" value="SARCOSINE DEHYDROGENASE-RELATED"/>
    <property type="match status" value="1"/>
</dbReference>
<dbReference type="AlphaFoldDB" id="A0A6A6U1L1"/>
<feature type="domain" description="FAD dependent oxidoreductase" evidence="1">
    <location>
        <begin position="15"/>
        <end position="276"/>
    </location>
</feature>
<sequence length="293" mass="31598">MPTSGSLDLISRDGDVAQLDPLRLCQFLLDECQKQGVTVHQPAKAVTVVKNADGILSGVTILKDAIESESMYEPSITRFVSRSKTDISVPCTRLVICAGAWSPRVFSELFPSAPIKIPVTALAGHSLLLRSSRWTKEHQSNGCHAVFATDMEGFAPEIFSRREEQIYIAGLNSTTMPLPELASDATPIPECIESLKRASTQMLGKLEQPDSLQVVRESLCFRPVTATGRPIISRISNRHLGDKLTEENARSGVFLASGHGAWGISQSLGSGLVLSEIMDGKATSANIVALGLR</sequence>
<reference evidence="2" key="1">
    <citation type="journal article" date="2020" name="Stud. Mycol.">
        <title>101 Dothideomycetes genomes: a test case for predicting lifestyles and emergence of pathogens.</title>
        <authorList>
            <person name="Haridas S."/>
            <person name="Albert R."/>
            <person name="Binder M."/>
            <person name="Bloem J."/>
            <person name="Labutti K."/>
            <person name="Salamov A."/>
            <person name="Andreopoulos B."/>
            <person name="Baker S."/>
            <person name="Barry K."/>
            <person name="Bills G."/>
            <person name="Bluhm B."/>
            <person name="Cannon C."/>
            <person name="Castanera R."/>
            <person name="Culley D."/>
            <person name="Daum C."/>
            <person name="Ezra D."/>
            <person name="Gonzalez J."/>
            <person name="Henrissat B."/>
            <person name="Kuo A."/>
            <person name="Liang C."/>
            <person name="Lipzen A."/>
            <person name="Lutzoni F."/>
            <person name="Magnuson J."/>
            <person name="Mondo S."/>
            <person name="Nolan M."/>
            <person name="Ohm R."/>
            <person name="Pangilinan J."/>
            <person name="Park H.-J."/>
            <person name="Ramirez L."/>
            <person name="Alfaro M."/>
            <person name="Sun H."/>
            <person name="Tritt A."/>
            <person name="Yoshinaga Y."/>
            <person name="Zwiers L.-H."/>
            <person name="Turgeon B."/>
            <person name="Goodwin S."/>
            <person name="Spatafora J."/>
            <person name="Crous P."/>
            <person name="Grigoriev I."/>
        </authorList>
    </citation>
    <scope>NUCLEOTIDE SEQUENCE</scope>
    <source>
        <strain evidence="2">CBS 115976</strain>
    </source>
</reference>
<dbReference type="InterPro" id="IPR036188">
    <property type="entry name" value="FAD/NAD-bd_sf"/>
</dbReference>
<dbReference type="GO" id="GO:0042147">
    <property type="term" value="P:retrograde transport, endosome to Golgi"/>
    <property type="evidence" value="ECO:0007669"/>
    <property type="project" value="TreeGrafter"/>
</dbReference>
<dbReference type="Gene3D" id="3.30.9.10">
    <property type="entry name" value="D-Amino Acid Oxidase, subunit A, domain 2"/>
    <property type="match status" value="1"/>
</dbReference>
<evidence type="ECO:0000259" key="1">
    <source>
        <dbReference type="Pfam" id="PF01266"/>
    </source>
</evidence>
<dbReference type="SUPFAM" id="SSF51971">
    <property type="entry name" value="Nucleotide-binding domain"/>
    <property type="match status" value="1"/>
</dbReference>
<organism evidence="2 3">
    <name type="scientific">Microthyrium microscopicum</name>
    <dbReference type="NCBI Taxonomy" id="703497"/>
    <lineage>
        <taxon>Eukaryota</taxon>
        <taxon>Fungi</taxon>
        <taxon>Dikarya</taxon>
        <taxon>Ascomycota</taxon>
        <taxon>Pezizomycotina</taxon>
        <taxon>Dothideomycetes</taxon>
        <taxon>Dothideomycetes incertae sedis</taxon>
        <taxon>Microthyriales</taxon>
        <taxon>Microthyriaceae</taxon>
        <taxon>Microthyrium</taxon>
    </lineage>
</organism>
<evidence type="ECO:0000313" key="2">
    <source>
        <dbReference type="EMBL" id="KAF2665491.1"/>
    </source>
</evidence>
<dbReference type="PANTHER" id="PTHR13847:SF185">
    <property type="entry name" value="FAD DEPENDENT OXIDOREDUCTASE SUPERFAMILY (AFU_ORTHOLOGUE AFUA_3G02360)"/>
    <property type="match status" value="1"/>
</dbReference>
<evidence type="ECO:0000313" key="3">
    <source>
        <dbReference type="Proteomes" id="UP000799302"/>
    </source>
</evidence>